<evidence type="ECO:0000313" key="3">
    <source>
        <dbReference type="EMBL" id="KAF3198234.1"/>
    </source>
</evidence>
<dbReference type="Proteomes" id="UP000479691">
    <property type="component" value="Unassembled WGS sequence"/>
</dbReference>
<gene>
    <name evidence="3" type="ORF">TWF106_004745</name>
    <name evidence="2" type="ORF">TWF788_005017</name>
</gene>
<dbReference type="EMBL" id="JAABOE010000023">
    <property type="protein sequence ID" value="KAF3184767.1"/>
    <property type="molecule type" value="Genomic_DNA"/>
</dbReference>
<proteinExistence type="predicted"/>
<evidence type="ECO:0000313" key="4">
    <source>
        <dbReference type="Proteomes" id="UP000472727"/>
    </source>
</evidence>
<reference evidence="4 5" key="1">
    <citation type="submission" date="2019-06" db="EMBL/GenBank/DDBJ databases">
        <authorList>
            <person name="Palmer J.M."/>
        </authorList>
    </citation>
    <scope>NUCLEOTIDE SEQUENCE [LARGE SCALE GENOMIC DNA]</scope>
    <source>
        <strain evidence="3 4">TWF106</strain>
        <strain evidence="2 5">TWF788</strain>
    </source>
</reference>
<dbReference type="EMBL" id="WIWS01000212">
    <property type="protein sequence ID" value="KAF3198234.1"/>
    <property type="molecule type" value="Genomic_DNA"/>
</dbReference>
<feature type="region of interest" description="Disordered" evidence="1">
    <location>
        <begin position="23"/>
        <end position="68"/>
    </location>
</feature>
<accession>A0A7C8PZF4</accession>
<comment type="caution">
    <text evidence="2">The sequence shown here is derived from an EMBL/GenBank/DDBJ whole genome shotgun (WGS) entry which is preliminary data.</text>
</comment>
<sequence length="415" mass="46350">MASQPLLPSHICNVASSYCGPPATKAKASANPSHDAVGIDTNPGPEVDFQNRPADESRGRYSLSPSKITMPATSEDEWRLHPLDQEHLARAHQVILFNSTHTPGTLYPPCFGLPFDNDIWPADQIDPRLRSPPFRDSISSPDQDISSAISSQFIRDTDDDRHLRAPDHVLDATNDVLGSPKIAQNLFEQQQTVRDLVIAEQPLKFRKSRLILRPKVCKEIYKDGCNEEFRGEKERGSHIFKVHNVKAYKCSNVGCLYQCSRQDNIKTHQNNNCQYGHVSKRSPPSYPSSSTAGALRRRRRNMKHLNDVASGLLPPPNTPAERATRVAPLTPSQGNGQHPETLTLNRSEGDDTFVATNIQVSSQSEEGYPTELPPWEFIVARITAQLIQRDSQVGLLTQRLRELDPSFKGLPRAFE</sequence>
<feature type="region of interest" description="Disordered" evidence="1">
    <location>
        <begin position="275"/>
        <end position="345"/>
    </location>
</feature>
<evidence type="ECO:0000313" key="2">
    <source>
        <dbReference type="EMBL" id="KAF3184767.1"/>
    </source>
</evidence>
<dbReference type="AlphaFoldDB" id="A0A7C8PZF4"/>
<protein>
    <submittedName>
        <fullName evidence="2">Uncharacterized protein</fullName>
    </submittedName>
</protein>
<evidence type="ECO:0000313" key="5">
    <source>
        <dbReference type="Proteomes" id="UP000479691"/>
    </source>
</evidence>
<dbReference type="Proteomes" id="UP000472727">
    <property type="component" value="Unassembled WGS sequence"/>
</dbReference>
<evidence type="ECO:0000256" key="1">
    <source>
        <dbReference type="SAM" id="MobiDB-lite"/>
    </source>
</evidence>
<name>A0A7C8PZF4_ORBOL</name>
<feature type="compositionally biased region" description="Polar residues" evidence="1">
    <location>
        <begin position="330"/>
        <end position="345"/>
    </location>
</feature>
<organism evidence="2 5">
    <name type="scientific">Orbilia oligospora</name>
    <name type="common">Nematode-trapping fungus</name>
    <name type="synonym">Arthrobotrys oligospora</name>
    <dbReference type="NCBI Taxonomy" id="2813651"/>
    <lineage>
        <taxon>Eukaryota</taxon>
        <taxon>Fungi</taxon>
        <taxon>Dikarya</taxon>
        <taxon>Ascomycota</taxon>
        <taxon>Pezizomycotina</taxon>
        <taxon>Orbiliomycetes</taxon>
        <taxon>Orbiliales</taxon>
        <taxon>Orbiliaceae</taxon>
        <taxon>Orbilia</taxon>
    </lineage>
</organism>